<keyword evidence="4" id="KW-1185">Reference proteome</keyword>
<dbReference type="eggNOG" id="COG3677">
    <property type="taxonomic scope" value="Bacteria"/>
</dbReference>
<dbReference type="Pfam" id="PF15978">
    <property type="entry name" value="TnsD"/>
    <property type="match status" value="1"/>
</dbReference>
<dbReference type="EMBL" id="ACXX02000001">
    <property type="protein sequence ID" value="EGD49575.1"/>
    <property type="molecule type" value="Genomic_DNA"/>
</dbReference>
<dbReference type="Proteomes" id="UP000003860">
    <property type="component" value="Unassembled WGS sequence"/>
</dbReference>
<evidence type="ECO:0000313" key="4">
    <source>
        <dbReference type="Proteomes" id="UP000003860"/>
    </source>
</evidence>
<organism evidence="3 4">
    <name type="scientific">Ruminiclostridium papyrosolvens DSM 2782</name>
    <dbReference type="NCBI Taxonomy" id="588581"/>
    <lineage>
        <taxon>Bacteria</taxon>
        <taxon>Bacillati</taxon>
        <taxon>Bacillota</taxon>
        <taxon>Clostridia</taxon>
        <taxon>Eubacteriales</taxon>
        <taxon>Oscillospiraceae</taxon>
        <taxon>Ruminiclostridium</taxon>
    </lineage>
</organism>
<protein>
    <submittedName>
        <fullName evidence="3">Tn7-like transposition protein D</fullName>
    </submittedName>
</protein>
<evidence type="ECO:0000259" key="2">
    <source>
        <dbReference type="Pfam" id="PF15978"/>
    </source>
</evidence>
<dbReference type="Pfam" id="PF06527">
    <property type="entry name" value="TniQ"/>
    <property type="match status" value="1"/>
</dbReference>
<reference evidence="3" key="1">
    <citation type="submission" date="2009-07" db="EMBL/GenBank/DDBJ databases">
        <authorList>
            <consortium name="US DOE Joint Genome Institute (JGI-PGF)"/>
            <person name="Lucas S."/>
            <person name="Copeland A."/>
            <person name="Lapidus A."/>
            <person name="Glavina del Rio T."/>
            <person name="Tice H."/>
            <person name="Bruce D."/>
            <person name="Goodwin L."/>
            <person name="Pitluck S."/>
            <person name="Larimer F."/>
            <person name="Land M.L."/>
            <person name="Mouttaki H."/>
            <person name="He Z."/>
            <person name="Zhou J."/>
            <person name="Hemme C.L."/>
        </authorList>
    </citation>
    <scope>NUCLEOTIDE SEQUENCE</scope>
    <source>
        <strain evidence="3">DSM 2782</strain>
    </source>
</reference>
<feature type="domain" description="Transposon Tn7 transposition protein TnsD C-terminal" evidence="2">
    <location>
        <begin position="204"/>
        <end position="570"/>
    </location>
</feature>
<name>F1T7X7_9FIRM</name>
<sequence length="630" mass="73463">MLSFFPTPYPDELLYSVFARYHVRAGNKSYKMTMGELFNSQTASAIVDLPCNIRNLVGNMPPKSLYNAEELIREHTLFPFYTAFLPPERAKQIYNSMLGSRGGDIYTRAGIMANGISANRYLKFCPACASEALQQHGEMYWHRIHQVPFLLCPIHKIQLLDSIVPCIGINKHEYISASPENCPKSEVKDLKPEIQQHLRTLTDLSQCLIDLSLPNRELEWFKFQYREILKTKGYASANGTLRKKKLLSDFLEFYGAEFLQLLQSPIKIFGDSNWLTDMLYSKEKAAHPIRHLLFIGFLGISMKDLFFRKFEYSPFGSGPWPCLNLAADHYLEPIIGTVKVQYNADNKRPLGIFACGCGFVYTRSGPDKADTDRYTFGRIRTFGHVWESKLKAVVAEKHSLRETARLMGVDPATVKKHAKRLGIETFWENRKEEENRIDAKAEKLNTEMEENKIREQHREMWLQLQHENPHKGKKELRLMNRGTYAWLYHNDRKWMDEHSPARKKVYVNTRVDWEKRDLDICQQVQELVEEMRNSEEKPIRICTSSIGKSLGLRAILQQHMEKLPRTNAYIKSVAEADSEFRLRRICWAVRKMKKEGEDIAEWRILKKAGIRTEYLYELKNMNLLELDNER</sequence>
<evidence type="ECO:0000313" key="3">
    <source>
        <dbReference type="EMBL" id="EGD49575.1"/>
    </source>
</evidence>
<dbReference type="OrthoDB" id="470139at2"/>
<comment type="caution">
    <text evidence="3">The sequence shown here is derived from an EMBL/GenBank/DDBJ whole genome shotgun (WGS) entry which is preliminary data.</text>
</comment>
<feature type="domain" description="TniQ" evidence="1">
    <location>
        <begin position="4"/>
        <end position="159"/>
    </location>
</feature>
<evidence type="ECO:0000259" key="1">
    <source>
        <dbReference type="Pfam" id="PF06527"/>
    </source>
</evidence>
<gene>
    <name evidence="3" type="ORF">Cpap_4011</name>
</gene>
<proteinExistence type="predicted"/>
<accession>F1T7X7</accession>
<dbReference type="InterPro" id="IPR032750">
    <property type="entry name" value="TnsD_C"/>
</dbReference>
<dbReference type="AlphaFoldDB" id="F1T7X7"/>
<dbReference type="InterPro" id="IPR009492">
    <property type="entry name" value="TniQ"/>
</dbReference>
<dbReference type="RefSeq" id="WP_004616395.1">
    <property type="nucleotide sequence ID" value="NZ_ACXX02000001.1"/>
</dbReference>
<dbReference type="STRING" id="588581.Cpap_4011"/>
<reference evidence="3" key="2">
    <citation type="submission" date="2011-01" db="EMBL/GenBank/DDBJ databases">
        <title>The Non-contiguous Finished genome of Clostridium papyrosolvens.</title>
        <authorList>
            <person name="Lucas S."/>
            <person name="Copeland A."/>
            <person name="Lapidus A."/>
            <person name="Cheng J.-F."/>
            <person name="Goodwin L."/>
            <person name="Pitluck S."/>
            <person name="Misra M."/>
            <person name="Chertkov O."/>
            <person name="Detter J.C."/>
            <person name="Han C."/>
            <person name="Tapia R."/>
            <person name="Land M."/>
            <person name="Hauser L."/>
            <person name="Kyrpides N."/>
            <person name="Ivanova N."/>
            <person name="Pagani I."/>
            <person name="Mouttaki H."/>
            <person name="He Z."/>
            <person name="Zhou J."/>
            <person name="Hemme C.L."/>
            <person name="Woyke T."/>
        </authorList>
    </citation>
    <scope>NUCLEOTIDE SEQUENCE [LARGE SCALE GENOMIC DNA]</scope>
    <source>
        <strain evidence="3">DSM 2782</strain>
    </source>
</reference>